<evidence type="ECO:0000256" key="4">
    <source>
        <dbReference type="SAM" id="MobiDB-lite"/>
    </source>
</evidence>
<feature type="region of interest" description="Disordered" evidence="4">
    <location>
        <begin position="1"/>
        <end position="90"/>
    </location>
</feature>
<gene>
    <name evidence="6" type="ORF">ACHHYP_09457</name>
</gene>
<dbReference type="Pfam" id="PF13202">
    <property type="entry name" value="EF-hand_5"/>
    <property type="match status" value="1"/>
</dbReference>
<feature type="domain" description="EF-hand" evidence="5">
    <location>
        <begin position="552"/>
        <end position="587"/>
    </location>
</feature>
<dbReference type="CDD" id="cd00051">
    <property type="entry name" value="EFh"/>
    <property type="match status" value="1"/>
</dbReference>
<dbReference type="Pfam" id="PF13499">
    <property type="entry name" value="EF-hand_7"/>
    <property type="match status" value="1"/>
</dbReference>
<dbReference type="PROSITE" id="PS00018">
    <property type="entry name" value="EF_HAND_1"/>
    <property type="match status" value="4"/>
</dbReference>
<sequence>MPKKAVSPSTRDPPSPLKPVEKAPSKAAPAAAKYVAVPDTKRVSVKAIEPNGKDPTTKSGANKEAATTSNTADTKPDIASLTATPETNDGVEDTLEVPLGIFGPQFSRRETEDLCFAMGMTIAEVNRLIAIFNDIDVNCSYVGPHVEFYHLLETPQNAYTLGVLRLAPARKDPRKLEIDDFVEIVCKFVRMRPKEVITFCFETFDEDESGALDPLEFLNMCNAIQVKGEGFFNGNFKKAMESFDKNNDGLLDLDEFQQINAQFPLVFYPLFQFQNKMLYNTLGWWKWYQITHREIKIAAWRHYMNTHLGREPPMTLEDQLLSCVYKTNQLRLIAAQLYKMDQARLVLQAKRAAMPPAPKPAAIAQAVTDKYKQRSPSKKAPIQPPNPPRSSAVLRGSGVNGRGVHAISRSQTATKYMEISVHGKTTATSEKGAPAVDTQLSEVAVQPHGASAADIIEAPVGLYERLVRRTTEDLCYAKGMTVRDVQKLLAIFDDIDVNYSGRINLVEFYHLLNSPENQYTRGILRLAPQRQEPKKLTIDDFVEILVKFACMSRADVVHFCFETFDEDESGALDNLEFLNMCSSIQVKHDTFFGGNFRRAMAFFDKNHDGLLDLREFQGIRAQYELIFYPLFRFQNKVRSRTLGRFKWHQIELRARKVEEWRSYMHTHLGREPPTTWVDHLGSWFSMNRELRLVAAQLFKADQARILAKTKQNEAHLTQPTTVTPGASDVYDQRRKKTVIQPPNLVAGPNSPAKAQPSMVQPGG</sequence>
<dbReference type="OrthoDB" id="191686at2759"/>
<reference evidence="6 7" key="1">
    <citation type="journal article" date="2014" name="Genome Biol. Evol.">
        <title>The secreted proteins of Achlya hypogyna and Thraustotheca clavata identify the ancestral oomycete secretome and reveal gene acquisitions by horizontal gene transfer.</title>
        <authorList>
            <person name="Misner I."/>
            <person name="Blouin N."/>
            <person name="Leonard G."/>
            <person name="Richards T.A."/>
            <person name="Lane C.E."/>
        </authorList>
    </citation>
    <scope>NUCLEOTIDE SEQUENCE [LARGE SCALE GENOMIC DNA]</scope>
    <source>
        <strain evidence="6 7">ATCC 48635</strain>
    </source>
</reference>
<evidence type="ECO:0000256" key="2">
    <source>
        <dbReference type="ARBA" id="ARBA00022737"/>
    </source>
</evidence>
<comment type="caution">
    <text evidence="6">The sequence shown here is derived from an EMBL/GenBank/DDBJ whole genome shotgun (WGS) entry which is preliminary data.</text>
</comment>
<feature type="region of interest" description="Disordered" evidence="4">
    <location>
        <begin position="366"/>
        <end position="400"/>
    </location>
</feature>
<dbReference type="SMART" id="SM00054">
    <property type="entry name" value="EFh"/>
    <property type="match status" value="5"/>
</dbReference>
<dbReference type="SUPFAM" id="SSF47473">
    <property type="entry name" value="EF-hand"/>
    <property type="match status" value="2"/>
</dbReference>
<dbReference type="GO" id="GO:0005509">
    <property type="term" value="F:calcium ion binding"/>
    <property type="evidence" value="ECO:0007669"/>
    <property type="project" value="InterPro"/>
</dbReference>
<evidence type="ECO:0000259" key="5">
    <source>
        <dbReference type="PROSITE" id="PS50222"/>
    </source>
</evidence>
<keyword evidence="2" id="KW-0677">Repeat</keyword>
<name>A0A1V9ZJD8_ACHHY</name>
<dbReference type="PANTHER" id="PTHR45942">
    <property type="entry name" value="PROTEIN PHOSPATASE 3 REGULATORY SUBUNIT B ALPHA ISOFORM TYPE 1"/>
    <property type="match status" value="1"/>
</dbReference>
<dbReference type="EMBL" id="JNBR01000093">
    <property type="protein sequence ID" value="OQR97940.1"/>
    <property type="molecule type" value="Genomic_DNA"/>
</dbReference>
<dbReference type="InterPro" id="IPR018247">
    <property type="entry name" value="EF_Hand_1_Ca_BS"/>
</dbReference>
<keyword evidence="7" id="KW-1185">Reference proteome</keyword>
<feature type="compositionally biased region" description="Low complexity" evidence="4">
    <location>
        <begin position="25"/>
        <end position="38"/>
    </location>
</feature>
<keyword evidence="1" id="KW-0479">Metal-binding</keyword>
<feature type="compositionally biased region" description="Polar residues" evidence="4">
    <location>
        <begin position="57"/>
        <end position="73"/>
    </location>
</feature>
<feature type="region of interest" description="Disordered" evidence="4">
    <location>
        <begin position="716"/>
        <end position="763"/>
    </location>
</feature>
<dbReference type="AlphaFoldDB" id="A0A1V9ZJD8"/>
<evidence type="ECO:0000256" key="3">
    <source>
        <dbReference type="ARBA" id="ARBA00022837"/>
    </source>
</evidence>
<dbReference type="InterPro" id="IPR002048">
    <property type="entry name" value="EF_hand_dom"/>
</dbReference>
<feature type="domain" description="EF-hand" evidence="5">
    <location>
        <begin position="483"/>
        <end position="518"/>
    </location>
</feature>
<accession>A0A1V9ZJD8</accession>
<feature type="domain" description="EF-hand" evidence="5">
    <location>
        <begin position="192"/>
        <end position="227"/>
    </location>
</feature>
<evidence type="ECO:0000256" key="1">
    <source>
        <dbReference type="ARBA" id="ARBA00022723"/>
    </source>
</evidence>
<dbReference type="PROSITE" id="PS50222">
    <property type="entry name" value="EF_HAND_2"/>
    <property type="match status" value="4"/>
</dbReference>
<dbReference type="Gene3D" id="1.10.238.10">
    <property type="entry name" value="EF-hand"/>
    <property type="match status" value="2"/>
</dbReference>
<protein>
    <recommendedName>
        <fullName evidence="5">EF-hand domain-containing protein</fullName>
    </recommendedName>
</protein>
<feature type="domain" description="EF-hand" evidence="5">
    <location>
        <begin position="231"/>
        <end position="266"/>
    </location>
</feature>
<evidence type="ECO:0000313" key="7">
    <source>
        <dbReference type="Proteomes" id="UP000243579"/>
    </source>
</evidence>
<proteinExistence type="predicted"/>
<dbReference type="Proteomes" id="UP000243579">
    <property type="component" value="Unassembled WGS sequence"/>
</dbReference>
<dbReference type="InterPro" id="IPR011992">
    <property type="entry name" value="EF-hand-dom_pair"/>
</dbReference>
<evidence type="ECO:0000313" key="6">
    <source>
        <dbReference type="EMBL" id="OQR97940.1"/>
    </source>
</evidence>
<keyword evidence="3" id="KW-0106">Calcium</keyword>
<organism evidence="6 7">
    <name type="scientific">Achlya hypogyna</name>
    <name type="common">Oomycete</name>
    <name type="synonym">Protoachlya hypogyna</name>
    <dbReference type="NCBI Taxonomy" id="1202772"/>
    <lineage>
        <taxon>Eukaryota</taxon>
        <taxon>Sar</taxon>
        <taxon>Stramenopiles</taxon>
        <taxon>Oomycota</taxon>
        <taxon>Saprolegniomycetes</taxon>
        <taxon>Saprolegniales</taxon>
        <taxon>Achlyaceae</taxon>
        <taxon>Achlya</taxon>
    </lineage>
</organism>